<evidence type="ECO:0000313" key="2">
    <source>
        <dbReference type="Proteomes" id="UP000078284"/>
    </source>
</evidence>
<dbReference type="EMBL" id="LUHQ01000001">
    <property type="protein sequence ID" value="OAP14176.1"/>
    <property type="molecule type" value="Genomic_DNA"/>
</dbReference>
<organism evidence="1 2">
    <name type="scientific">Arabidopsis thaliana</name>
    <name type="common">Mouse-ear cress</name>
    <dbReference type="NCBI Taxonomy" id="3702"/>
    <lineage>
        <taxon>Eukaryota</taxon>
        <taxon>Viridiplantae</taxon>
        <taxon>Streptophyta</taxon>
        <taxon>Embryophyta</taxon>
        <taxon>Tracheophyta</taxon>
        <taxon>Spermatophyta</taxon>
        <taxon>Magnoliopsida</taxon>
        <taxon>eudicotyledons</taxon>
        <taxon>Gunneridae</taxon>
        <taxon>Pentapetalae</taxon>
        <taxon>rosids</taxon>
        <taxon>malvids</taxon>
        <taxon>Brassicales</taxon>
        <taxon>Brassicaceae</taxon>
        <taxon>Camelineae</taxon>
        <taxon>Arabidopsis</taxon>
    </lineage>
</organism>
<gene>
    <name evidence="1" type="ordered locus">AXX17_At1g14070</name>
</gene>
<protein>
    <submittedName>
        <fullName evidence="1">Uncharacterized protein</fullName>
    </submittedName>
</protein>
<proteinExistence type="predicted"/>
<evidence type="ECO:0000313" key="1">
    <source>
        <dbReference type="EMBL" id="OAP14176.1"/>
    </source>
</evidence>
<reference evidence="2" key="1">
    <citation type="journal article" date="2016" name="Proc. Natl. Acad. Sci. U.S.A.">
        <title>Chromosome-level assembly of Arabidopsis thaliana Ler reveals the extent of translocation and inversion polymorphisms.</title>
        <authorList>
            <person name="Zapata L."/>
            <person name="Ding J."/>
            <person name="Willing E.M."/>
            <person name="Hartwig B."/>
            <person name="Bezdan D."/>
            <person name="Jiao W.B."/>
            <person name="Patel V."/>
            <person name="Velikkakam James G."/>
            <person name="Koornneef M."/>
            <person name="Ossowski S."/>
            <person name="Schneeberger K."/>
        </authorList>
    </citation>
    <scope>NUCLEOTIDE SEQUENCE [LARGE SCALE GENOMIC DNA]</scope>
    <source>
        <strain evidence="2">cv. Landsberg erecta</strain>
    </source>
</reference>
<comment type="caution">
    <text evidence="1">The sequence shown here is derived from an EMBL/GenBank/DDBJ whole genome shotgun (WGS) entry which is preliminary data.</text>
</comment>
<dbReference type="AlphaFoldDB" id="A0A178W7Q6"/>
<name>A0A178W7Q6_ARATH</name>
<accession>A0A178W7Q6</accession>
<dbReference type="Proteomes" id="UP000078284">
    <property type="component" value="Chromosome 1"/>
</dbReference>
<sequence length="65" mass="7782">MSCEENSSCSHRLHLYTRFKPISLKQELLLFVFYLANYMHKPLKGASRPQTQLFMFFVLFFISFV</sequence>